<comment type="caution">
    <text evidence="6">Lacks conserved residue(s) required for the propagation of feature annotation.</text>
</comment>
<keyword evidence="3 6" id="KW-0560">Oxidoreductase</keyword>
<evidence type="ECO:0000313" key="8">
    <source>
        <dbReference type="EMBL" id="WXL28179.1"/>
    </source>
</evidence>
<feature type="binding site" evidence="6">
    <location>
        <position position="10"/>
    </location>
    <ligand>
        <name>FMN</name>
        <dbReference type="ChEBI" id="CHEBI:58210"/>
    </ligand>
</feature>
<organism evidence="8 9">
    <name type="scientific">[Mycoplasma] gypis</name>
    <dbReference type="NCBI Taxonomy" id="92404"/>
    <lineage>
        <taxon>Bacteria</taxon>
        <taxon>Bacillati</taxon>
        <taxon>Mycoplasmatota</taxon>
        <taxon>Mycoplasmoidales</taxon>
        <taxon>Metamycoplasmataceae</taxon>
        <taxon>Metamycoplasma</taxon>
    </lineage>
</organism>
<dbReference type="RefSeq" id="WP_205498318.1">
    <property type="nucleotide sequence ID" value="NZ_CP148066.1"/>
</dbReference>
<dbReference type="NCBIfam" id="NF002370">
    <property type="entry name" value="PRK01355.1"/>
    <property type="match status" value="1"/>
</dbReference>
<evidence type="ECO:0000256" key="4">
    <source>
        <dbReference type="ARBA" id="ARBA00023027"/>
    </source>
</evidence>
<dbReference type="Pfam" id="PF02525">
    <property type="entry name" value="Flavodoxin_2"/>
    <property type="match status" value="1"/>
</dbReference>
<evidence type="ECO:0000256" key="5">
    <source>
        <dbReference type="ARBA" id="ARBA00048542"/>
    </source>
</evidence>
<evidence type="ECO:0000256" key="6">
    <source>
        <dbReference type="HAMAP-Rule" id="MF_01216"/>
    </source>
</evidence>
<comment type="cofactor">
    <cofactor evidence="6">
        <name>FMN</name>
        <dbReference type="ChEBI" id="CHEBI:58210"/>
    </cofactor>
    <text evidence="6">Binds 1 FMN per subunit.</text>
</comment>
<keyword evidence="9" id="KW-1185">Reference proteome</keyword>
<comment type="catalytic activity">
    <reaction evidence="5">
        <text>N,N-dimethyl-1,4-phenylenediamine + anthranilate + 2 NAD(+) = 2-(4-dimethylaminophenyl)diazenylbenzoate + 2 NADH + 2 H(+)</text>
        <dbReference type="Rhea" id="RHEA:55872"/>
        <dbReference type="ChEBI" id="CHEBI:15378"/>
        <dbReference type="ChEBI" id="CHEBI:15783"/>
        <dbReference type="ChEBI" id="CHEBI:16567"/>
        <dbReference type="ChEBI" id="CHEBI:57540"/>
        <dbReference type="ChEBI" id="CHEBI:57945"/>
        <dbReference type="ChEBI" id="CHEBI:71579"/>
        <dbReference type="EC" id="1.7.1.17"/>
    </reaction>
    <physiologicalReaction direction="right-to-left" evidence="5">
        <dbReference type="Rhea" id="RHEA:55874"/>
    </physiologicalReaction>
</comment>
<dbReference type="InterPro" id="IPR023048">
    <property type="entry name" value="NADH:quinone_OxRdtase_FMN_depd"/>
</dbReference>
<keyword evidence="1 6" id="KW-0285">Flavoprotein</keyword>
<accession>A0ABZ2RSS2</accession>
<evidence type="ECO:0000259" key="7">
    <source>
        <dbReference type="Pfam" id="PF02525"/>
    </source>
</evidence>
<dbReference type="InterPro" id="IPR029039">
    <property type="entry name" value="Flavoprotein-like_sf"/>
</dbReference>
<dbReference type="Gene3D" id="3.40.50.360">
    <property type="match status" value="1"/>
</dbReference>
<dbReference type="InterPro" id="IPR050104">
    <property type="entry name" value="FMN-dep_NADH:Q_OxRdtase_AzoR1"/>
</dbReference>
<dbReference type="InterPro" id="IPR003680">
    <property type="entry name" value="Flavodoxin_fold"/>
</dbReference>
<keyword evidence="4 6" id="KW-0520">NAD</keyword>
<dbReference type="EC" id="1.6.5.-" evidence="6"/>
<evidence type="ECO:0000256" key="2">
    <source>
        <dbReference type="ARBA" id="ARBA00022643"/>
    </source>
</evidence>
<evidence type="ECO:0000256" key="3">
    <source>
        <dbReference type="ARBA" id="ARBA00023002"/>
    </source>
</evidence>
<dbReference type="PANTHER" id="PTHR43741">
    <property type="entry name" value="FMN-DEPENDENT NADH-AZOREDUCTASE 1"/>
    <property type="match status" value="1"/>
</dbReference>
<dbReference type="EC" id="1.7.1.17" evidence="6"/>
<comment type="catalytic activity">
    <reaction evidence="6">
        <text>2 a quinone + NADH + H(+) = 2 a 1,4-benzosemiquinone + NAD(+)</text>
        <dbReference type="Rhea" id="RHEA:65952"/>
        <dbReference type="ChEBI" id="CHEBI:15378"/>
        <dbReference type="ChEBI" id="CHEBI:57540"/>
        <dbReference type="ChEBI" id="CHEBI:57945"/>
        <dbReference type="ChEBI" id="CHEBI:132124"/>
        <dbReference type="ChEBI" id="CHEBI:134225"/>
    </reaction>
</comment>
<dbReference type="HAMAP" id="MF_01216">
    <property type="entry name" value="Azoreductase_type1"/>
    <property type="match status" value="1"/>
</dbReference>
<feature type="binding site" evidence="6">
    <location>
        <begin position="17"/>
        <end position="19"/>
    </location>
    <ligand>
        <name>FMN</name>
        <dbReference type="ChEBI" id="CHEBI:58210"/>
    </ligand>
</feature>
<proteinExistence type="inferred from homology"/>
<gene>
    <name evidence="6" type="primary">azoR</name>
    <name evidence="8" type="ORF">WG616_02295</name>
</gene>
<keyword evidence="2 6" id="KW-0288">FMN</keyword>
<protein>
    <recommendedName>
        <fullName evidence="6">FMN dependent NADH:quinone oxidoreductase</fullName>
        <ecNumber evidence="6">1.6.5.-</ecNumber>
    </recommendedName>
    <alternativeName>
        <fullName evidence="6">Azo-dye reductase</fullName>
    </alternativeName>
    <alternativeName>
        <fullName evidence="6">FMN-dependent NADH-azo compound oxidoreductase</fullName>
    </alternativeName>
    <alternativeName>
        <fullName evidence="6">FMN-dependent NADH-azoreductase</fullName>
        <ecNumber evidence="6">1.7.1.17</ecNumber>
    </alternativeName>
</protein>
<dbReference type="SUPFAM" id="SSF52218">
    <property type="entry name" value="Flavoproteins"/>
    <property type="match status" value="1"/>
</dbReference>
<evidence type="ECO:0000256" key="1">
    <source>
        <dbReference type="ARBA" id="ARBA00022630"/>
    </source>
</evidence>
<evidence type="ECO:0000313" key="9">
    <source>
        <dbReference type="Proteomes" id="UP001460679"/>
    </source>
</evidence>
<feature type="binding site" evidence="6">
    <location>
        <begin position="86"/>
        <end position="89"/>
    </location>
    <ligand>
        <name>FMN</name>
        <dbReference type="ChEBI" id="CHEBI:58210"/>
    </ligand>
</feature>
<name>A0ABZ2RSS2_9BACT</name>
<comment type="similarity">
    <text evidence="6">Belongs to the azoreductase type 1 family.</text>
</comment>
<feature type="domain" description="Flavodoxin-like fold" evidence="7">
    <location>
        <begin position="3"/>
        <end position="182"/>
    </location>
</feature>
<dbReference type="PANTHER" id="PTHR43741:SF4">
    <property type="entry name" value="FMN-DEPENDENT NADH:QUINONE OXIDOREDUCTASE"/>
    <property type="match status" value="1"/>
</dbReference>
<dbReference type="GO" id="GO:0016491">
    <property type="term" value="F:oxidoreductase activity"/>
    <property type="evidence" value="ECO:0007669"/>
    <property type="project" value="UniProtKB-KW"/>
</dbReference>
<dbReference type="EMBL" id="CP148066">
    <property type="protein sequence ID" value="WXL28179.1"/>
    <property type="molecule type" value="Genomic_DNA"/>
</dbReference>
<comment type="function">
    <text evidence="6">Quinone reductase that provides resistance to thiol-specific stress caused by electrophilic quinones.</text>
</comment>
<sequence>MEKILVIISSINPEEKSISTKLAKTFVELYSQDHEAEFEFLNVNDLKMSNTTLSSQNFSGFFNEEDSDKYINQLKNVDKVIVSAPMYNFNVPATLKNYLDHVLVANKTFSYKYSKKGDAIGLLDHLKVQILATQGAPYGWYLWGNHVKYLEGTFEFVGAKINKSILIDGTKLKENAELSPADFVEKHIKEIKEAVKSF</sequence>
<comment type="subunit">
    <text evidence="6">Homodimer.</text>
</comment>
<dbReference type="Proteomes" id="UP001460679">
    <property type="component" value="Chromosome"/>
</dbReference>
<reference evidence="8" key="1">
    <citation type="submission" date="2024-03" db="EMBL/GenBank/DDBJ databases">
        <title>Complete genome sequence of Mycoplasma gypis type strain B1/T1.</title>
        <authorList>
            <person name="Spergser J."/>
        </authorList>
    </citation>
    <scope>NUCLEOTIDE SEQUENCE [LARGE SCALE GENOMIC DNA]</scope>
    <source>
        <strain evidence="8">B1/T1</strain>
    </source>
</reference>
<comment type="function">
    <text evidence="6">Also exhibits azoreductase activity. Catalyzes the reductive cleavage of the azo bond in aromatic azo compounds to the corresponding amines.</text>
</comment>